<dbReference type="HOGENOM" id="CLU_1614395_0_0_5"/>
<sequence>AAPAQPPAQPAPSPAEIQQPSLGSVTGLPIPRFVSLRSDEVNLRIGPDTRFPIEWTYQRRDMPVEILREYNQWRRIRDIDGTEGWVHQSTLAGRRTFLVRGQERNLHRSEGEGSAVVARLMPGVVGRIRRCQAASRWCEVQVGDHRGHMLRSEIWGVGPDEEIN</sequence>
<name>D5RGK1_9PROT</name>
<protein>
    <submittedName>
        <fullName evidence="2">SH3 domain protein</fullName>
        <ecNumber evidence="2">6.1.1.12</ecNumber>
    </submittedName>
</protein>
<dbReference type="AlphaFoldDB" id="D5RGK1"/>
<feature type="non-terminal residue" evidence="2">
    <location>
        <position position="1"/>
    </location>
</feature>
<dbReference type="Proteomes" id="UP000005324">
    <property type="component" value="Unassembled WGS sequence"/>
</dbReference>
<feature type="compositionally biased region" description="Pro residues" evidence="1">
    <location>
        <begin position="1"/>
        <end position="13"/>
    </location>
</feature>
<evidence type="ECO:0000313" key="2">
    <source>
        <dbReference type="EMBL" id="EFH13567.1"/>
    </source>
</evidence>
<dbReference type="EC" id="6.1.1.12" evidence="2"/>
<dbReference type="EMBL" id="ADVL01000039">
    <property type="protein sequence ID" value="EFH13567.1"/>
    <property type="molecule type" value="Genomic_DNA"/>
</dbReference>
<dbReference type="Pfam" id="PF06347">
    <property type="entry name" value="SH3_4"/>
    <property type="match status" value="1"/>
</dbReference>
<evidence type="ECO:0000313" key="3">
    <source>
        <dbReference type="Proteomes" id="UP000005324"/>
    </source>
</evidence>
<dbReference type="InterPro" id="IPR010466">
    <property type="entry name" value="DUF1058"/>
</dbReference>
<feature type="region of interest" description="Disordered" evidence="1">
    <location>
        <begin position="1"/>
        <end position="22"/>
    </location>
</feature>
<dbReference type="RefSeq" id="WP_007005910.1">
    <property type="nucleotide sequence ID" value="NZ_GG770830.1"/>
</dbReference>
<dbReference type="GO" id="GO:0004815">
    <property type="term" value="F:aspartate-tRNA ligase activity"/>
    <property type="evidence" value="ECO:0007669"/>
    <property type="project" value="UniProtKB-EC"/>
</dbReference>
<organism evidence="2 3">
    <name type="scientific">Pseudoroseomonas cervicalis ATCC 49957</name>
    <dbReference type="NCBI Taxonomy" id="525371"/>
    <lineage>
        <taxon>Bacteria</taxon>
        <taxon>Pseudomonadati</taxon>
        <taxon>Pseudomonadota</taxon>
        <taxon>Alphaproteobacteria</taxon>
        <taxon>Acetobacterales</taxon>
        <taxon>Roseomonadaceae</taxon>
        <taxon>Roseomonas</taxon>
    </lineage>
</organism>
<comment type="caution">
    <text evidence="2">The sequence shown here is derived from an EMBL/GenBank/DDBJ whole genome shotgun (WGS) entry which is preliminary data.</text>
</comment>
<reference evidence="2 3" key="1">
    <citation type="submission" date="2010-04" db="EMBL/GenBank/DDBJ databases">
        <authorList>
            <person name="Qin X."/>
            <person name="Bachman B."/>
            <person name="Battles P."/>
            <person name="Bell A."/>
            <person name="Bess C."/>
            <person name="Bickham C."/>
            <person name="Chaboub L."/>
            <person name="Chen D."/>
            <person name="Coyle M."/>
            <person name="Deiros D.R."/>
            <person name="Dinh H."/>
            <person name="Forbes L."/>
            <person name="Fowler G."/>
            <person name="Francisco L."/>
            <person name="Fu Q."/>
            <person name="Gubbala S."/>
            <person name="Hale W."/>
            <person name="Han Y."/>
            <person name="Hemphill L."/>
            <person name="Highlander S.K."/>
            <person name="Hirani K."/>
            <person name="Hogues M."/>
            <person name="Jackson L."/>
            <person name="Jakkamsetti A."/>
            <person name="Javaid M."/>
            <person name="Jiang H."/>
            <person name="Korchina V."/>
            <person name="Kovar C."/>
            <person name="Lara F."/>
            <person name="Lee S."/>
            <person name="Mata R."/>
            <person name="Mathew T."/>
            <person name="Moen C."/>
            <person name="Morales K."/>
            <person name="Munidasa M."/>
            <person name="Nazareth L."/>
            <person name="Ngo R."/>
            <person name="Nguyen L."/>
            <person name="Okwuonu G."/>
            <person name="Ongeri F."/>
            <person name="Patil S."/>
            <person name="Petrosino J."/>
            <person name="Pham C."/>
            <person name="Pham P."/>
            <person name="Pu L.-L."/>
            <person name="Puazo M."/>
            <person name="Raj R."/>
            <person name="Reid J."/>
            <person name="Rouhana J."/>
            <person name="Saada N."/>
            <person name="Shang Y."/>
            <person name="Simmons D."/>
            <person name="Thornton R."/>
            <person name="Warren J."/>
            <person name="Weissenberger G."/>
            <person name="Zhang J."/>
            <person name="Zhang L."/>
            <person name="Zhou C."/>
            <person name="Zhu D."/>
            <person name="Muzny D."/>
            <person name="Worley K."/>
            <person name="Gibbs R."/>
        </authorList>
    </citation>
    <scope>NUCLEOTIDE SEQUENCE [LARGE SCALE GENOMIC DNA]</scope>
    <source>
        <strain evidence="2 3">ATCC 49957</strain>
    </source>
</reference>
<dbReference type="Gene3D" id="2.30.30.40">
    <property type="entry name" value="SH3 Domains"/>
    <property type="match status" value="1"/>
</dbReference>
<keyword evidence="3" id="KW-1185">Reference proteome</keyword>
<accession>D5RGK1</accession>
<proteinExistence type="predicted"/>
<keyword evidence="2" id="KW-0436">Ligase</keyword>
<evidence type="ECO:0000256" key="1">
    <source>
        <dbReference type="SAM" id="MobiDB-lite"/>
    </source>
</evidence>
<gene>
    <name evidence="2" type="ORF">HMPREF0731_0210</name>
</gene>